<reference evidence="1 2" key="1">
    <citation type="journal article" date="2013" name="Mar. Genomics">
        <title>Expression of sulfatases in Rhodopirellula baltica and the diversity of sulfatases in the genus Rhodopirellula.</title>
        <authorList>
            <person name="Wegner C.E."/>
            <person name="Richter-Heitmann T."/>
            <person name="Klindworth A."/>
            <person name="Klockow C."/>
            <person name="Richter M."/>
            <person name="Achstetter T."/>
            <person name="Glockner F.O."/>
            <person name="Harder J."/>
        </authorList>
    </citation>
    <scope>NUCLEOTIDE SEQUENCE [LARGE SCALE GENOMIC DNA]</scope>
    <source>
        <strain evidence="1 2">WH47</strain>
    </source>
</reference>
<dbReference type="Proteomes" id="UP000006222">
    <property type="component" value="Unassembled WGS sequence"/>
</dbReference>
<gene>
    <name evidence="1" type="ORF">RBWH47_00704</name>
</gene>
<dbReference type="AlphaFoldDB" id="F2AQV1"/>
<sequence>MFKQHCYGSHFIRNEHCNTCYRRGPIVQFDQAIPSRASAENCRAIAVAV</sequence>
<dbReference type="PATRIC" id="fig|991778.3.peg.2201"/>
<proteinExistence type="predicted"/>
<comment type="caution">
    <text evidence="1">The sequence shown here is derived from an EMBL/GenBank/DDBJ whole genome shotgun (WGS) entry which is preliminary data.</text>
</comment>
<organism evidence="1 2">
    <name type="scientific">Rhodopirellula baltica WH47</name>
    <dbReference type="NCBI Taxonomy" id="991778"/>
    <lineage>
        <taxon>Bacteria</taxon>
        <taxon>Pseudomonadati</taxon>
        <taxon>Planctomycetota</taxon>
        <taxon>Planctomycetia</taxon>
        <taxon>Pirellulales</taxon>
        <taxon>Pirellulaceae</taxon>
        <taxon>Rhodopirellula</taxon>
    </lineage>
</organism>
<dbReference type="EMBL" id="AFAR01000121">
    <property type="protein sequence ID" value="EGF27936.1"/>
    <property type="molecule type" value="Genomic_DNA"/>
</dbReference>
<evidence type="ECO:0000313" key="2">
    <source>
        <dbReference type="Proteomes" id="UP000006222"/>
    </source>
</evidence>
<accession>F2AQV1</accession>
<evidence type="ECO:0000313" key="1">
    <source>
        <dbReference type="EMBL" id="EGF27936.1"/>
    </source>
</evidence>
<protein>
    <submittedName>
        <fullName evidence="1">Uncharacterized protein</fullName>
    </submittedName>
</protein>
<name>F2AQV1_RHOBT</name>